<dbReference type="Proteomes" id="UP001380365">
    <property type="component" value="Unassembled WGS sequence"/>
</dbReference>
<feature type="chain" id="PRO_5045032781" evidence="1">
    <location>
        <begin position="34"/>
        <end position="262"/>
    </location>
</feature>
<proteinExistence type="predicted"/>
<keyword evidence="4" id="KW-1185">Reference proteome</keyword>
<protein>
    <submittedName>
        <fullName evidence="3">TorF family putative porin</fullName>
    </submittedName>
</protein>
<dbReference type="InterPro" id="IPR010239">
    <property type="entry name" value="CHP02001"/>
</dbReference>
<evidence type="ECO:0000313" key="2">
    <source>
        <dbReference type="EMBL" id="MEJ5092954.1"/>
    </source>
</evidence>
<evidence type="ECO:0000256" key="1">
    <source>
        <dbReference type="SAM" id="SignalP"/>
    </source>
</evidence>
<dbReference type="EMBL" id="JBBGZA010000001">
    <property type="protein sequence ID" value="MEJ5092954.1"/>
    <property type="molecule type" value="Genomic_DNA"/>
</dbReference>
<dbReference type="EMBL" id="JBBGZA010000001">
    <property type="protein sequence ID" value="MEJ5096062.1"/>
    <property type="molecule type" value="Genomic_DNA"/>
</dbReference>
<keyword evidence="1" id="KW-0732">Signal</keyword>
<dbReference type="RefSeq" id="WP_132883475.1">
    <property type="nucleotide sequence ID" value="NZ_JBBGZA010000001.1"/>
</dbReference>
<comment type="caution">
    <text evidence="3">The sequence shown here is derived from an EMBL/GenBank/DDBJ whole genome shotgun (WGS) entry which is preliminary data.</text>
</comment>
<dbReference type="Pfam" id="PF09694">
    <property type="entry name" value="Gcw_chp"/>
    <property type="match status" value="1"/>
</dbReference>
<reference evidence="3 4" key="1">
    <citation type="submission" date="2023-12" db="EMBL/GenBank/DDBJ databases">
        <title>Gut-associated functions are favored during microbiome assembly across C. elegans life.</title>
        <authorList>
            <person name="Zimmermann J."/>
        </authorList>
    </citation>
    <scope>NUCLEOTIDE SEQUENCE [LARGE SCALE GENOMIC DNA]</scope>
    <source>
        <strain evidence="3 4">JUb134</strain>
    </source>
</reference>
<accession>A0ABU8Q951</accession>
<sequence length="262" mass="27232">MRTRCSAPGAKSRLFLLVGSALLSVAAALPARAQSETERSTLSVELTTDDRERGISWSDGDVSLRGTATIPLGGQGFSVTGSVATLNDSPRHGGAAVGIDLAASYAQYLGPVRLDGGVTGHFFPGSDRALSYLELGGGAGFALGPVQLDGFARYAPKQSAIGGDNFYIGAEGRMGIPVTPFTVIAGIGRSSGNVDNTLRAARLRPGGNYMDWRLGVEHVTGPSVIGIDYVDTDISDRAIVDSPYADGRNADSRLLARVGLNF</sequence>
<name>A0ABU8Q951_9SPHN</name>
<evidence type="ECO:0000313" key="3">
    <source>
        <dbReference type="EMBL" id="MEJ5096062.1"/>
    </source>
</evidence>
<evidence type="ECO:0000313" key="4">
    <source>
        <dbReference type="Proteomes" id="UP001380365"/>
    </source>
</evidence>
<feature type="signal peptide" evidence="1">
    <location>
        <begin position="1"/>
        <end position="33"/>
    </location>
</feature>
<organism evidence="3 4">
    <name type="scientific">Sphingomonas molluscorum</name>
    <dbReference type="NCBI Taxonomy" id="418184"/>
    <lineage>
        <taxon>Bacteria</taxon>
        <taxon>Pseudomonadati</taxon>
        <taxon>Pseudomonadota</taxon>
        <taxon>Alphaproteobacteria</taxon>
        <taxon>Sphingomonadales</taxon>
        <taxon>Sphingomonadaceae</taxon>
        <taxon>Sphingomonas</taxon>
    </lineage>
</organism>
<gene>
    <name evidence="2" type="ORF">WH159_00070</name>
    <name evidence="3" type="ORF">WH159_16155</name>
</gene>